<dbReference type="GO" id="GO:0030288">
    <property type="term" value="C:outer membrane-bounded periplasmic space"/>
    <property type="evidence" value="ECO:0007669"/>
    <property type="project" value="InterPro"/>
</dbReference>
<dbReference type="GO" id="GO:0055085">
    <property type="term" value="P:transmembrane transport"/>
    <property type="evidence" value="ECO:0007669"/>
    <property type="project" value="InterPro"/>
</dbReference>
<feature type="signal peptide" evidence="5">
    <location>
        <begin position="1"/>
        <end position="21"/>
    </location>
</feature>
<proteinExistence type="inferred from homology"/>
<dbReference type="EMBL" id="CAJEWD010000003">
    <property type="protein sequence ID" value="CAD2071881.1"/>
    <property type="molecule type" value="Genomic_DNA"/>
</dbReference>
<evidence type="ECO:0000256" key="1">
    <source>
        <dbReference type="ARBA" id="ARBA00004196"/>
    </source>
</evidence>
<dbReference type="Proteomes" id="UP000589351">
    <property type="component" value="Unassembled WGS sequence"/>
</dbReference>
<dbReference type="RefSeq" id="WP_185124995.1">
    <property type="nucleotide sequence ID" value="NZ_CAJEWD010000003.1"/>
</dbReference>
<name>A0A6V7R3E5_9STAP</name>
<reference evidence="6 7" key="1">
    <citation type="submission" date="2020-07" db="EMBL/GenBank/DDBJ databases">
        <authorList>
            <person name="Criscuolo A."/>
        </authorList>
    </citation>
    <scope>NUCLEOTIDE SEQUENCE [LARGE SCALE GENOMIC DNA]</scope>
    <source>
        <strain evidence="6">CIP111649</strain>
    </source>
</reference>
<evidence type="ECO:0000256" key="5">
    <source>
        <dbReference type="SAM" id="SignalP"/>
    </source>
</evidence>
<dbReference type="Pfam" id="PF03480">
    <property type="entry name" value="DctP"/>
    <property type="match status" value="1"/>
</dbReference>
<organism evidence="6 7">
    <name type="scientific">Jeotgalicoccus meleagridis</name>
    <dbReference type="NCBI Taxonomy" id="2759181"/>
    <lineage>
        <taxon>Bacteria</taxon>
        <taxon>Bacillati</taxon>
        <taxon>Bacillota</taxon>
        <taxon>Bacilli</taxon>
        <taxon>Bacillales</taxon>
        <taxon>Staphylococcaceae</taxon>
        <taxon>Jeotgalicoccus</taxon>
    </lineage>
</organism>
<feature type="chain" id="PRO_5027885489" evidence="5">
    <location>
        <begin position="22"/>
        <end position="328"/>
    </location>
</feature>
<comment type="caution">
    <text evidence="6">The sequence shown here is derived from an EMBL/GenBank/DDBJ whole genome shotgun (WGS) entry which is preliminary data.</text>
</comment>
<evidence type="ECO:0000313" key="6">
    <source>
        <dbReference type="EMBL" id="CAD2071881.1"/>
    </source>
</evidence>
<dbReference type="NCBIfam" id="NF037995">
    <property type="entry name" value="TRAP_S1"/>
    <property type="match status" value="1"/>
</dbReference>
<dbReference type="PANTHER" id="PTHR33376:SF4">
    <property type="entry name" value="SIALIC ACID-BINDING PERIPLASMIC PROTEIN SIAP"/>
    <property type="match status" value="1"/>
</dbReference>
<keyword evidence="7" id="KW-1185">Reference proteome</keyword>
<evidence type="ECO:0000256" key="4">
    <source>
        <dbReference type="ARBA" id="ARBA00022729"/>
    </source>
</evidence>
<sequence>MKKLSLLLFLLVFISACSNEAPEENSSEKVIKLAHTGSETHQYHIASEKFKEVLEADDSVDLSVEIHSNSALGSEGDAIEQVINGSLEMTTVAADSNLANTVPEMNLFGIPFIFEDKEHVYKALDGEPGKKMLEYVDQKGMKGLGYWEVGFRHLSNNEREIVKPEDAENLSVRIQPASVWAMYFKAIGANPIPVDFNELYSALDQGVVDGQENPLPTVNSMKLYEVQQYISLTSHTYTPAVILMSDDFYSSLSEEEVTAVNKAIEEARDYQRDELSVQEDEILTMLDEEGITVTEPDRKAFEEATLSVRDEISDKVPKEIIQSFVDAQ</sequence>
<keyword evidence="4 5" id="KW-0732">Signal</keyword>
<dbReference type="NCBIfam" id="TIGR00787">
    <property type="entry name" value="dctP"/>
    <property type="match status" value="1"/>
</dbReference>
<dbReference type="AlphaFoldDB" id="A0A6V7R3E5"/>
<protein>
    <submittedName>
        <fullName evidence="6">Sialic acid-binding periplasmic protein SiaP</fullName>
    </submittedName>
</protein>
<keyword evidence="3" id="KW-0813">Transport</keyword>
<dbReference type="Gene3D" id="3.40.190.170">
    <property type="entry name" value="Bacterial extracellular solute-binding protein, family 7"/>
    <property type="match status" value="1"/>
</dbReference>
<accession>A0A6V7R3E5</accession>
<evidence type="ECO:0000256" key="2">
    <source>
        <dbReference type="ARBA" id="ARBA00009023"/>
    </source>
</evidence>
<dbReference type="InterPro" id="IPR004682">
    <property type="entry name" value="TRAP_DctP"/>
</dbReference>
<dbReference type="InterPro" id="IPR038404">
    <property type="entry name" value="TRAP_DctP_sf"/>
</dbReference>
<comment type="similarity">
    <text evidence="2">Belongs to the bacterial solute-binding protein 7 family.</text>
</comment>
<evidence type="ECO:0000313" key="7">
    <source>
        <dbReference type="Proteomes" id="UP000589351"/>
    </source>
</evidence>
<dbReference type="PANTHER" id="PTHR33376">
    <property type="match status" value="1"/>
</dbReference>
<dbReference type="PROSITE" id="PS51257">
    <property type="entry name" value="PROKAR_LIPOPROTEIN"/>
    <property type="match status" value="1"/>
</dbReference>
<gene>
    <name evidence="6" type="primary">siaP_1</name>
    <name evidence="6" type="ORF">JEODO184_00455</name>
</gene>
<comment type="subcellular location">
    <subcellularLocation>
        <location evidence="1">Cell envelope</location>
    </subcellularLocation>
</comment>
<dbReference type="InterPro" id="IPR018389">
    <property type="entry name" value="DctP_fam"/>
</dbReference>
<dbReference type="PIRSF" id="PIRSF006470">
    <property type="entry name" value="DctB"/>
    <property type="match status" value="1"/>
</dbReference>
<evidence type="ECO:0000256" key="3">
    <source>
        <dbReference type="ARBA" id="ARBA00022448"/>
    </source>
</evidence>